<accession>A0ABV3WY69</accession>
<protein>
    <submittedName>
        <fullName evidence="2">Uncharacterized protein</fullName>
    </submittedName>
</protein>
<gene>
    <name evidence="2" type="ORF">V1479_17540</name>
</gene>
<comment type="caution">
    <text evidence="2">The sequence shown here is derived from an EMBL/GenBank/DDBJ whole genome shotgun (WGS) entry which is preliminary data.</text>
</comment>
<proteinExistence type="predicted"/>
<dbReference type="EMBL" id="JAZHFV010000006">
    <property type="protein sequence ID" value="MEX4009118.1"/>
    <property type="molecule type" value="Genomic_DNA"/>
</dbReference>
<keyword evidence="3" id="KW-1185">Reference proteome</keyword>
<sequence length="199" mass="22477">MSEPVEDMNAEHQKVGSRLAEAIRDVKNAVADRDDVVVDIREAQRTRLELLAEDLKPVFADVDEDDERFDFAISAGAQPRLWIDSVAHVTMGRDRRTYRFLRDTRLGRVVLAESSDINKVADQVTRYIAERVIERRRMLEGEVTLLDPRLYVSQDNDKEKKGSSVLRGLGIILLGGLVGVAVILMLSWPQVADMLGRSF</sequence>
<feature type="transmembrane region" description="Helical" evidence="1">
    <location>
        <begin position="168"/>
        <end position="188"/>
    </location>
</feature>
<name>A0ABV3WY69_9HYPH</name>
<dbReference type="Proteomes" id="UP001559025">
    <property type="component" value="Unassembled WGS sequence"/>
</dbReference>
<evidence type="ECO:0000313" key="3">
    <source>
        <dbReference type="Proteomes" id="UP001559025"/>
    </source>
</evidence>
<dbReference type="RefSeq" id="WP_368804088.1">
    <property type="nucleotide sequence ID" value="NZ_JAZHFV010000006.1"/>
</dbReference>
<reference evidence="2 3" key="1">
    <citation type="submission" date="2024-01" db="EMBL/GenBank/DDBJ databases">
        <title>New evidence supports the origin of RcGTA from prophage.</title>
        <authorList>
            <person name="Xu Y."/>
            <person name="Liu B."/>
            <person name="Chen F."/>
        </authorList>
    </citation>
    <scope>NUCLEOTIDE SEQUENCE [LARGE SCALE GENOMIC DNA]</scope>
    <source>
        <strain evidence="2 3">CBW1107-2</strain>
    </source>
</reference>
<keyword evidence="1" id="KW-1133">Transmembrane helix</keyword>
<evidence type="ECO:0000313" key="2">
    <source>
        <dbReference type="EMBL" id="MEX4009118.1"/>
    </source>
</evidence>
<organism evidence="2 3">
    <name type="scientific">Neoaquamicrobium sediminum</name>
    <dbReference type="NCBI Taxonomy" id="1849104"/>
    <lineage>
        <taxon>Bacteria</taxon>
        <taxon>Pseudomonadati</taxon>
        <taxon>Pseudomonadota</taxon>
        <taxon>Alphaproteobacteria</taxon>
        <taxon>Hyphomicrobiales</taxon>
        <taxon>Phyllobacteriaceae</taxon>
        <taxon>Neoaquamicrobium</taxon>
    </lineage>
</organism>
<keyword evidence="1" id="KW-0812">Transmembrane</keyword>
<evidence type="ECO:0000256" key="1">
    <source>
        <dbReference type="SAM" id="Phobius"/>
    </source>
</evidence>
<keyword evidence="1" id="KW-0472">Membrane</keyword>